<organism evidence="3 4">
    <name type="scientific">Actinokineospora guangxiensis</name>
    <dbReference type="NCBI Taxonomy" id="1490288"/>
    <lineage>
        <taxon>Bacteria</taxon>
        <taxon>Bacillati</taxon>
        <taxon>Actinomycetota</taxon>
        <taxon>Actinomycetes</taxon>
        <taxon>Pseudonocardiales</taxon>
        <taxon>Pseudonocardiaceae</taxon>
        <taxon>Actinokineospora</taxon>
    </lineage>
</organism>
<evidence type="ECO:0000313" key="4">
    <source>
        <dbReference type="Proteomes" id="UP001596157"/>
    </source>
</evidence>
<proteinExistence type="predicted"/>
<feature type="chain" id="PRO_5046085485" evidence="1">
    <location>
        <begin position="30"/>
        <end position="402"/>
    </location>
</feature>
<feature type="domain" description="DUF6801" evidence="2">
    <location>
        <begin position="49"/>
        <end position="176"/>
    </location>
</feature>
<dbReference type="RefSeq" id="WP_378249258.1">
    <property type="nucleotide sequence ID" value="NZ_JBHSKF010000011.1"/>
</dbReference>
<dbReference type="InterPro" id="IPR006311">
    <property type="entry name" value="TAT_signal"/>
</dbReference>
<sequence>MSILRSRSTRRRALLAAAAVAVVAGGAGAVSGMAPATARQERAEDSVRCALPDGGQVETPVEVGLSVPDTVTAGTPLAATPSVSVVLPAAAVAALRAGGATRVSGTASADIALRQGGKDTPLPAAEVSAEAAALPADGDLTLALTGPDVLARPVEGTAALVLTGLSARLRAGADGTADQAVDCAAYSGGGELGGTTVTAAEQAAAVERPAAPAAGLKVTFDVDAVTTVAKVGADIAIKGELETFLDIFAPPPSPVTGTLRLSDVKGAYLVVFRFMPVVNSISFAEGAVTGTARVDVSQQPWVADIDTVSDISLRLYEVKQDGVDLGVGGNCRTVRPMTVALKGDVTLVPGAVSEFATTADLPAFGGCGTEEDLDPLIGGLVSGPDNPMTVRLRLKCIDTNCG</sequence>
<feature type="signal peptide" evidence="1">
    <location>
        <begin position="1"/>
        <end position="29"/>
    </location>
</feature>
<name>A0ABW0ESQ3_9PSEU</name>
<comment type="caution">
    <text evidence="3">The sequence shown here is derived from an EMBL/GenBank/DDBJ whole genome shotgun (WGS) entry which is preliminary data.</text>
</comment>
<evidence type="ECO:0000313" key="3">
    <source>
        <dbReference type="EMBL" id="MFC5289408.1"/>
    </source>
</evidence>
<accession>A0ABW0ESQ3</accession>
<evidence type="ECO:0000256" key="1">
    <source>
        <dbReference type="SAM" id="SignalP"/>
    </source>
</evidence>
<keyword evidence="1" id="KW-0732">Signal</keyword>
<gene>
    <name evidence="3" type="ORF">ACFPM7_20345</name>
</gene>
<dbReference type="EMBL" id="JBHSKF010000011">
    <property type="protein sequence ID" value="MFC5289408.1"/>
    <property type="molecule type" value="Genomic_DNA"/>
</dbReference>
<dbReference type="Pfam" id="PF20611">
    <property type="entry name" value="DUF6801"/>
    <property type="match status" value="1"/>
</dbReference>
<protein>
    <submittedName>
        <fullName evidence="3">DUF6801 domain-containing protein</fullName>
    </submittedName>
</protein>
<evidence type="ECO:0000259" key="2">
    <source>
        <dbReference type="Pfam" id="PF20611"/>
    </source>
</evidence>
<keyword evidence="4" id="KW-1185">Reference proteome</keyword>
<dbReference type="InterPro" id="IPR046542">
    <property type="entry name" value="DUF6801"/>
</dbReference>
<dbReference type="Proteomes" id="UP001596157">
    <property type="component" value="Unassembled WGS sequence"/>
</dbReference>
<dbReference type="PROSITE" id="PS51318">
    <property type="entry name" value="TAT"/>
    <property type="match status" value="1"/>
</dbReference>
<reference evidence="4" key="1">
    <citation type="journal article" date="2019" name="Int. J. Syst. Evol. Microbiol.">
        <title>The Global Catalogue of Microorganisms (GCM) 10K type strain sequencing project: providing services to taxonomists for standard genome sequencing and annotation.</title>
        <authorList>
            <consortium name="The Broad Institute Genomics Platform"/>
            <consortium name="The Broad Institute Genome Sequencing Center for Infectious Disease"/>
            <person name="Wu L."/>
            <person name="Ma J."/>
        </authorList>
    </citation>
    <scope>NUCLEOTIDE SEQUENCE [LARGE SCALE GENOMIC DNA]</scope>
    <source>
        <strain evidence="4">CCUG 59778</strain>
    </source>
</reference>